<comment type="caution">
    <text evidence="2">The sequence shown here is derived from an EMBL/GenBank/DDBJ whole genome shotgun (WGS) entry which is preliminary data.</text>
</comment>
<feature type="region of interest" description="Disordered" evidence="1">
    <location>
        <begin position="31"/>
        <end position="55"/>
    </location>
</feature>
<sequence>MRCGMHDPPLTKAGNFETSLADGVRVMVEPNTDVPEEVAGQVRTGSTSGASDLGPDCEFHVQKGKRKLLHTSSAAPAAPAKRKPPSMDVELEKPIDDTGAFNRAWVCYANTNACFQGWKDFMVTLLHTQPMNKLEKEHYEACLELNFQRLISKVQELFRPMMSHKKSHKFSKLEFDQLVQKLLLLVANAKILPLQETMNIEYEASLRYKWYDVKMNWLSASLKNQLIPESLISGLLNTGSRGKLIWQNLQSRLSLYTPYSMYICFDLKLSLQEDPSSHKFTNVLQLLRENATGAK</sequence>
<reference evidence="2 3" key="1">
    <citation type="submission" date="2017-11" db="EMBL/GenBank/DDBJ databases">
        <title>De novo assembly and phasing of dikaryotic genomes from two isolates of Puccinia coronata f. sp. avenae, the causal agent of oat crown rust.</title>
        <authorList>
            <person name="Miller M.E."/>
            <person name="Zhang Y."/>
            <person name="Omidvar V."/>
            <person name="Sperschneider J."/>
            <person name="Schwessinger B."/>
            <person name="Raley C."/>
            <person name="Palmer J.M."/>
            <person name="Garnica D."/>
            <person name="Upadhyaya N."/>
            <person name="Rathjen J."/>
            <person name="Taylor J.M."/>
            <person name="Park R.F."/>
            <person name="Dodds P.N."/>
            <person name="Hirsch C.D."/>
            <person name="Kianian S.F."/>
            <person name="Figueroa M."/>
        </authorList>
    </citation>
    <scope>NUCLEOTIDE SEQUENCE [LARGE SCALE GENOMIC DNA]</scope>
    <source>
        <strain evidence="2">12NC29</strain>
    </source>
</reference>
<name>A0A2N5VRI0_9BASI</name>
<dbReference type="EMBL" id="PGCJ01000078">
    <property type="protein sequence ID" value="PLW52598.1"/>
    <property type="molecule type" value="Genomic_DNA"/>
</dbReference>
<dbReference type="OrthoDB" id="2510912at2759"/>
<evidence type="ECO:0000256" key="1">
    <source>
        <dbReference type="SAM" id="MobiDB-lite"/>
    </source>
</evidence>
<evidence type="ECO:0000313" key="3">
    <source>
        <dbReference type="Proteomes" id="UP000235388"/>
    </source>
</evidence>
<dbReference type="Proteomes" id="UP000235388">
    <property type="component" value="Unassembled WGS sequence"/>
</dbReference>
<proteinExistence type="predicted"/>
<gene>
    <name evidence="2" type="ORF">PCANC_14042</name>
</gene>
<accession>A0A2N5VRI0</accession>
<keyword evidence="3" id="KW-1185">Reference proteome</keyword>
<protein>
    <submittedName>
        <fullName evidence="2">Uncharacterized protein</fullName>
    </submittedName>
</protein>
<dbReference type="AlphaFoldDB" id="A0A2N5VRI0"/>
<organism evidence="2 3">
    <name type="scientific">Puccinia coronata f. sp. avenae</name>
    <dbReference type="NCBI Taxonomy" id="200324"/>
    <lineage>
        <taxon>Eukaryota</taxon>
        <taxon>Fungi</taxon>
        <taxon>Dikarya</taxon>
        <taxon>Basidiomycota</taxon>
        <taxon>Pucciniomycotina</taxon>
        <taxon>Pucciniomycetes</taxon>
        <taxon>Pucciniales</taxon>
        <taxon>Pucciniaceae</taxon>
        <taxon>Puccinia</taxon>
    </lineage>
</organism>
<evidence type="ECO:0000313" key="2">
    <source>
        <dbReference type="EMBL" id="PLW52598.1"/>
    </source>
</evidence>
<feature type="region of interest" description="Disordered" evidence="1">
    <location>
        <begin position="69"/>
        <end position="90"/>
    </location>
</feature>